<keyword evidence="3" id="KW-1185">Reference proteome</keyword>
<reference evidence="2 3" key="1">
    <citation type="submission" date="2019-05" db="EMBL/GenBank/DDBJ databases">
        <title>Another draft genome of Portunus trituberculatus and its Hox gene families provides insights of decapod evolution.</title>
        <authorList>
            <person name="Jeong J.-H."/>
            <person name="Song I."/>
            <person name="Kim S."/>
            <person name="Choi T."/>
            <person name="Kim D."/>
            <person name="Ryu S."/>
            <person name="Kim W."/>
        </authorList>
    </citation>
    <scope>NUCLEOTIDE SEQUENCE [LARGE SCALE GENOMIC DNA]</scope>
    <source>
        <tissue evidence="2">Muscle</tissue>
    </source>
</reference>
<proteinExistence type="predicted"/>
<evidence type="ECO:0000256" key="1">
    <source>
        <dbReference type="SAM" id="MobiDB-lite"/>
    </source>
</evidence>
<name>A0A5B7JTL8_PORTR</name>
<protein>
    <submittedName>
        <fullName evidence="2">Uncharacterized protein</fullName>
    </submittedName>
</protein>
<evidence type="ECO:0000313" key="2">
    <source>
        <dbReference type="EMBL" id="MPC98119.1"/>
    </source>
</evidence>
<feature type="compositionally biased region" description="Polar residues" evidence="1">
    <location>
        <begin position="24"/>
        <end position="39"/>
    </location>
</feature>
<evidence type="ECO:0000313" key="3">
    <source>
        <dbReference type="Proteomes" id="UP000324222"/>
    </source>
</evidence>
<accession>A0A5B7JTL8</accession>
<organism evidence="2 3">
    <name type="scientific">Portunus trituberculatus</name>
    <name type="common">Swimming crab</name>
    <name type="synonym">Neptunus trituberculatus</name>
    <dbReference type="NCBI Taxonomy" id="210409"/>
    <lineage>
        <taxon>Eukaryota</taxon>
        <taxon>Metazoa</taxon>
        <taxon>Ecdysozoa</taxon>
        <taxon>Arthropoda</taxon>
        <taxon>Crustacea</taxon>
        <taxon>Multicrustacea</taxon>
        <taxon>Malacostraca</taxon>
        <taxon>Eumalacostraca</taxon>
        <taxon>Eucarida</taxon>
        <taxon>Decapoda</taxon>
        <taxon>Pleocyemata</taxon>
        <taxon>Brachyura</taxon>
        <taxon>Eubrachyura</taxon>
        <taxon>Portunoidea</taxon>
        <taxon>Portunidae</taxon>
        <taxon>Portuninae</taxon>
        <taxon>Portunus</taxon>
    </lineage>
</organism>
<dbReference type="EMBL" id="VSRR010112694">
    <property type="protein sequence ID" value="MPC98119.1"/>
    <property type="molecule type" value="Genomic_DNA"/>
</dbReference>
<dbReference type="AlphaFoldDB" id="A0A5B7JTL8"/>
<feature type="region of interest" description="Disordered" evidence="1">
    <location>
        <begin position="24"/>
        <end position="47"/>
    </location>
</feature>
<sequence length="93" mass="9939">MAIPETTVVLATLQAAFSTDYSHQRTTQSFPPSVASGESSLGHRDYELSGNESSATCSASAALHWKHGTSGLCWSITHCLITPALRQTNDNMV</sequence>
<gene>
    <name evidence="2" type="ORF">E2C01_093472</name>
</gene>
<comment type="caution">
    <text evidence="2">The sequence shown here is derived from an EMBL/GenBank/DDBJ whole genome shotgun (WGS) entry which is preliminary data.</text>
</comment>
<dbReference type="Proteomes" id="UP000324222">
    <property type="component" value="Unassembled WGS sequence"/>
</dbReference>